<keyword evidence="1" id="KW-0732">Signal</keyword>
<dbReference type="InterPro" id="IPR019545">
    <property type="entry name" value="DM13_domain"/>
</dbReference>
<comment type="caution">
    <text evidence="3">The sequence shown here is derived from an EMBL/GenBank/DDBJ whole genome shotgun (WGS) entry which is preliminary data.</text>
</comment>
<proteinExistence type="predicted"/>
<dbReference type="Pfam" id="PF10517">
    <property type="entry name" value="DM13"/>
    <property type="match status" value="1"/>
</dbReference>
<feature type="chain" id="PRO_5009513507" description="DM13 domain-containing protein" evidence="1">
    <location>
        <begin position="22"/>
        <end position="195"/>
    </location>
</feature>
<evidence type="ECO:0000259" key="2">
    <source>
        <dbReference type="PROSITE" id="PS51549"/>
    </source>
</evidence>
<feature type="signal peptide" evidence="1">
    <location>
        <begin position="1"/>
        <end position="21"/>
    </location>
</feature>
<dbReference type="EMBL" id="METM01000012">
    <property type="protein sequence ID" value="OGB90333.1"/>
    <property type="molecule type" value="Genomic_DNA"/>
</dbReference>
<evidence type="ECO:0000256" key="1">
    <source>
        <dbReference type="SAM" id="SignalP"/>
    </source>
</evidence>
<organism evidence="3 4">
    <name type="scientific">candidate division WOR-1 bacterium RIFCSPHIGHO2_01_FULL_53_15</name>
    <dbReference type="NCBI Taxonomy" id="1802564"/>
    <lineage>
        <taxon>Bacteria</taxon>
        <taxon>Bacillati</taxon>
        <taxon>Saganbacteria</taxon>
    </lineage>
</organism>
<name>A0A1F4Q2U1_UNCSA</name>
<gene>
    <name evidence="3" type="ORF">A2625_00940</name>
</gene>
<reference evidence="3 4" key="1">
    <citation type="journal article" date="2016" name="Nat. Commun.">
        <title>Thousands of microbial genomes shed light on interconnected biogeochemical processes in an aquifer system.</title>
        <authorList>
            <person name="Anantharaman K."/>
            <person name="Brown C.T."/>
            <person name="Hug L.A."/>
            <person name="Sharon I."/>
            <person name="Castelle C.J."/>
            <person name="Probst A.J."/>
            <person name="Thomas B.C."/>
            <person name="Singh A."/>
            <person name="Wilkins M.J."/>
            <person name="Karaoz U."/>
            <person name="Brodie E.L."/>
            <person name="Williams K.H."/>
            <person name="Hubbard S.S."/>
            <person name="Banfield J.F."/>
        </authorList>
    </citation>
    <scope>NUCLEOTIDE SEQUENCE [LARGE SCALE GENOMIC DNA]</scope>
</reference>
<evidence type="ECO:0000313" key="3">
    <source>
        <dbReference type="EMBL" id="OGB90333.1"/>
    </source>
</evidence>
<sequence>MQKFASNTAGLLAVISLASCASTNDVTSIKQRLENPLFAERYAESMVDRLVELDIVKDPIMEDAGKKAFVDEQRKHWLEVSRSARAAQREGTQGNLISLGEYAKGDILYVDDLLYFGPLFEIDPLPSLHIYLTTVVDPRDAAFPDETAMNLGPLQSAYGAQTYTVPAVDNPLLYRTVVLWDKDLGRLHSFAQLGK</sequence>
<dbReference type="AlphaFoldDB" id="A0A1F4Q2U1"/>
<accession>A0A1F4Q2U1</accession>
<feature type="domain" description="DM13" evidence="2">
    <location>
        <begin position="91"/>
        <end position="194"/>
    </location>
</feature>
<evidence type="ECO:0000313" key="4">
    <source>
        <dbReference type="Proteomes" id="UP000178724"/>
    </source>
</evidence>
<dbReference type="PROSITE" id="PS51549">
    <property type="entry name" value="DM13"/>
    <property type="match status" value="1"/>
</dbReference>
<dbReference type="Proteomes" id="UP000178724">
    <property type="component" value="Unassembled WGS sequence"/>
</dbReference>
<dbReference type="PROSITE" id="PS51257">
    <property type="entry name" value="PROKAR_LIPOPROTEIN"/>
    <property type="match status" value="1"/>
</dbReference>
<protein>
    <recommendedName>
        <fullName evidence="2">DM13 domain-containing protein</fullName>
    </recommendedName>
</protein>